<feature type="compositionally biased region" description="Polar residues" evidence="10">
    <location>
        <begin position="549"/>
        <end position="565"/>
    </location>
</feature>
<dbReference type="GO" id="GO:0003713">
    <property type="term" value="F:transcription coactivator activity"/>
    <property type="evidence" value="ECO:0007669"/>
    <property type="project" value="InterPro"/>
</dbReference>
<evidence type="ECO:0000256" key="10">
    <source>
        <dbReference type="SAM" id="MobiDB-lite"/>
    </source>
</evidence>
<dbReference type="InterPro" id="IPR014935">
    <property type="entry name" value="SRC/p160_LXXLL"/>
</dbReference>
<dbReference type="PIRSF" id="PIRSF038181">
    <property type="entry name" value="Nuclear_receptor_coactivator"/>
    <property type="match status" value="1"/>
</dbReference>
<reference evidence="13" key="2">
    <citation type="submission" date="2025-09" db="UniProtKB">
        <authorList>
            <consortium name="Ensembl"/>
        </authorList>
    </citation>
    <scope>IDENTIFICATION</scope>
</reference>
<dbReference type="SUPFAM" id="SSF47459">
    <property type="entry name" value="HLH, helix-loop-helix DNA-binding domain"/>
    <property type="match status" value="1"/>
</dbReference>
<dbReference type="Pfam" id="PF00989">
    <property type="entry name" value="PAS"/>
    <property type="match status" value="1"/>
</dbReference>
<feature type="compositionally biased region" description="Low complexity" evidence="10">
    <location>
        <begin position="468"/>
        <end position="478"/>
    </location>
</feature>
<feature type="domain" description="BHLH" evidence="12">
    <location>
        <begin position="24"/>
        <end position="81"/>
    </location>
</feature>
<feature type="region of interest" description="Disordered" evidence="10">
    <location>
        <begin position="1207"/>
        <end position="1346"/>
    </location>
</feature>
<protein>
    <recommendedName>
        <fullName evidence="9">Nuclear receptor coactivator</fullName>
    </recommendedName>
</protein>
<evidence type="ECO:0000313" key="13">
    <source>
        <dbReference type="Ensembl" id="ENSMMOP00000014990.1"/>
    </source>
</evidence>
<feature type="region of interest" description="Disordered" evidence="10">
    <location>
        <begin position="798"/>
        <end position="836"/>
    </location>
</feature>
<feature type="domain" description="PAS" evidence="11">
    <location>
        <begin position="117"/>
        <end position="181"/>
    </location>
</feature>
<dbReference type="InterPro" id="IPR017426">
    <property type="entry name" value="Nuclear_rcpt_coactivator"/>
</dbReference>
<dbReference type="PANTHER" id="PTHR10684:SF2">
    <property type="entry name" value="NUCLEAR RECEPTOR COACTIVATOR 2"/>
    <property type="match status" value="1"/>
</dbReference>
<dbReference type="InterPro" id="IPR011598">
    <property type="entry name" value="bHLH_dom"/>
</dbReference>
<feature type="compositionally biased region" description="Polar residues" evidence="10">
    <location>
        <begin position="446"/>
        <end position="456"/>
    </location>
</feature>
<feature type="compositionally biased region" description="Gly residues" evidence="10">
    <location>
        <begin position="1059"/>
        <end position="1068"/>
    </location>
</feature>
<dbReference type="FunFam" id="4.10.280.10:FF:000008">
    <property type="entry name" value="Nuclear receptor coactivator"/>
    <property type="match status" value="1"/>
</dbReference>
<comment type="subcellular location">
    <subcellularLocation>
        <location evidence="1 9">Nucleus</location>
    </subcellularLocation>
</comment>
<dbReference type="FunFam" id="3.30.450.20:FF:000008">
    <property type="entry name" value="Nuclear receptor coactivator"/>
    <property type="match status" value="1"/>
</dbReference>
<dbReference type="Pfam" id="PF08815">
    <property type="entry name" value="Nuc_rec_co-act"/>
    <property type="match status" value="1"/>
</dbReference>
<keyword evidence="3" id="KW-0677">Repeat</keyword>
<dbReference type="InterPro" id="IPR035965">
    <property type="entry name" value="PAS-like_dom_sf"/>
</dbReference>
<feature type="region of interest" description="Disordered" evidence="10">
    <location>
        <begin position="632"/>
        <end position="671"/>
    </location>
</feature>
<evidence type="ECO:0000256" key="2">
    <source>
        <dbReference type="ARBA" id="ARBA00009933"/>
    </source>
</evidence>
<dbReference type="Pfam" id="PF08832">
    <property type="entry name" value="SRC-1"/>
    <property type="match status" value="1"/>
</dbReference>
<sequence length="1435" mass="153772">MSSGGEPPRGGESLKRKECQSDLLGPSPKRNTERRNREQENKYIEELAELIFANINDMDDLNVKPDKCAILKETVKQIRQIKEQEKAPVADAEEVQKADVSSTGQGVIDKDALGPMMLEALDGFFFVVNMEGNIVFVSENVSQYLRYQQEELMNTSVYSVLHVGDHAEFVKNLLPKSLVNHRSSDSSSRNSHTFNCRMLINSYADSEARPASDQPDVSRQNYETMQCFAVSEPKSIKEEGEDFQSCLICVARRVPVKERPVMSAYESFTTRQDLQGKITSLDTSLLRASMKPGWEDLVRRCIQRFHLQNDGEMSFAKKHQQDVLRNGHALSPLYRFSLADGTIVSAHTKSKLFRSPATNEPQLYMSLHILQRYQPPNMTADQGLAKPMTPTGASGPSPSPDPSVVSNQHHSTMASSAPGRAFGTASGRAPTPQGNSHTRKLGSPSAHGSPSVTSGAQGAMLSPRHRQSPSVATSSCSSPHLHQHPPGAFSPAAGLQSPASACSSTGNGQGFNSLSALQALTQSHRLSQGLGEGQHPESPDTKPGGLQSPLHSSGAGSQLAKNNPSLEDDLFGTFGEQQDLLPSQNQEGAQEEGRDGDRDSFGGDESLGELGDTPNRLLSTKGHTKLLQLLTTKLEPSDPCSPPRPLGDDQDAKDQLGGIGGVGGAGHNNHSTSLKEKHKILHRLLQTSTSPVELAKLTAEATGKDPIGPESASADSMAALGELCIKQEPESPKKKDNALLRYLLDRDDNGILDKAIKMESGDGAKLPNIKTEKEDAGFNVADQYGCIIIHTAAGFSGARQGQLGRGAPPARSSSLDSGMGPNPSAGRPFPPQHRNNAPYSLLQQQQQQQQGMMGTGMASQAVMANSDMLSNGSMRGSMQQGWAHQGPMGGNGGPMMSQGIGPGRMVPGINAALPTRGPPGPRGMVNMQMMANGEEVTNCQMEMANPAYPQQHAPPNQTAPWQDRMMSMDHYGNQSRPPYGVDGMGCCGTGPDGPPDEGALLSQLCSVLKDYEGLEEIDKMLGIPTLAGQAHLSDQDQYLGSADPAASMKPLLYGQHYGGQPGYGGMPPDGGFHNPSMSGHMGPQRMPPAGYPPMMRMPGSVGPRPVGMRPGGPNPGVPPQPNNLRLQLQHRLQAQLNRQPMVNQMGGVSNMNLPLRSNVPNQGTLNAQMLAQRQREYLNNHLRQRQQQQQQQQHVHQQRAMMMRTQGINMPPNMPSGGAAATPMPMGGTNPRLPQGNPQQFPYPASSYGTGLPSPPPHPGPTSPFSSPLSPTHLLASQGMMGNVGGQYSGVMSPPSQHSALQFHSSAMSQQQHQDPVSGFPCGTATPQSPLLSPRMGQGQSPMLQQTQGALGYQAATDLNGWPQPANISASNSVYPQQSQSQYPMQPNAGMYSSNSVNLGVMASNGGPMNQMPGQMSSMNTDPANIPRKQKYFIG</sequence>
<dbReference type="GO" id="GO:0032870">
    <property type="term" value="P:cellular response to hormone stimulus"/>
    <property type="evidence" value="ECO:0007669"/>
    <property type="project" value="TreeGrafter"/>
</dbReference>
<evidence type="ECO:0000256" key="3">
    <source>
        <dbReference type="ARBA" id="ARBA00022737"/>
    </source>
</evidence>
<dbReference type="SUPFAM" id="SSF55785">
    <property type="entry name" value="PYP-like sensor domain (PAS domain)"/>
    <property type="match status" value="2"/>
</dbReference>
<keyword evidence="6 9" id="KW-0010">Activator</keyword>
<organism evidence="13 14">
    <name type="scientific">Mola mola</name>
    <name type="common">Ocean sunfish</name>
    <name type="synonym">Tetraodon mola</name>
    <dbReference type="NCBI Taxonomy" id="94237"/>
    <lineage>
        <taxon>Eukaryota</taxon>
        <taxon>Metazoa</taxon>
        <taxon>Chordata</taxon>
        <taxon>Craniata</taxon>
        <taxon>Vertebrata</taxon>
        <taxon>Euteleostomi</taxon>
        <taxon>Actinopterygii</taxon>
        <taxon>Neopterygii</taxon>
        <taxon>Teleostei</taxon>
        <taxon>Neoteleostei</taxon>
        <taxon>Acanthomorphata</taxon>
        <taxon>Eupercaria</taxon>
        <taxon>Tetraodontiformes</taxon>
        <taxon>Molidae</taxon>
        <taxon>Mola</taxon>
    </lineage>
</organism>
<evidence type="ECO:0000256" key="7">
    <source>
        <dbReference type="ARBA" id="ARBA00023163"/>
    </source>
</evidence>
<proteinExistence type="inferred from homology"/>
<dbReference type="STRING" id="94237.ENSMMOP00000014990"/>
<feature type="compositionally biased region" description="Low complexity" evidence="10">
    <location>
        <begin position="1215"/>
        <end position="1229"/>
    </location>
</feature>
<name>A0A3Q4B9T9_MOLML</name>
<feature type="region of interest" description="Disordered" evidence="10">
    <location>
        <begin position="528"/>
        <end position="619"/>
    </location>
</feature>
<feature type="compositionally biased region" description="Low complexity" evidence="10">
    <location>
        <begin position="389"/>
        <end position="406"/>
    </location>
</feature>
<keyword evidence="8 9" id="KW-0539">Nucleus</keyword>
<keyword evidence="5" id="KW-0090">Biological rhythms</keyword>
<feature type="region of interest" description="Disordered" evidence="10">
    <location>
        <begin position="1"/>
        <end position="38"/>
    </location>
</feature>
<dbReference type="InterPro" id="IPR013767">
    <property type="entry name" value="PAS_fold"/>
</dbReference>
<dbReference type="SMART" id="SM00091">
    <property type="entry name" value="PAS"/>
    <property type="match status" value="1"/>
</dbReference>
<evidence type="ECO:0000256" key="1">
    <source>
        <dbReference type="ARBA" id="ARBA00004123"/>
    </source>
</evidence>
<dbReference type="InterPro" id="IPR009110">
    <property type="entry name" value="Nuc_rcpt_coact"/>
</dbReference>
<dbReference type="SMART" id="SM00353">
    <property type="entry name" value="HLH"/>
    <property type="match status" value="1"/>
</dbReference>
<dbReference type="Pfam" id="PF16279">
    <property type="entry name" value="DUF4927"/>
    <property type="match status" value="1"/>
</dbReference>
<dbReference type="Pfam" id="PF14598">
    <property type="entry name" value="PAS_11"/>
    <property type="match status" value="1"/>
</dbReference>
<dbReference type="InterPro" id="IPR032565">
    <property type="entry name" value="NCOA2/3_DUF4927"/>
</dbReference>
<dbReference type="Gene3D" id="4.10.280.10">
    <property type="entry name" value="Helix-loop-helix DNA-binding domain"/>
    <property type="match status" value="1"/>
</dbReference>
<evidence type="ECO:0000259" key="11">
    <source>
        <dbReference type="PROSITE" id="PS50112"/>
    </source>
</evidence>
<keyword evidence="4 9" id="KW-0805">Transcription regulation</keyword>
<dbReference type="GO" id="GO:0048511">
    <property type="term" value="P:rhythmic process"/>
    <property type="evidence" value="ECO:0007669"/>
    <property type="project" value="UniProtKB-KW"/>
</dbReference>
<dbReference type="OMA" id="STKGHTK"/>
<dbReference type="InterPro" id="IPR010011">
    <property type="entry name" value="NCO_DUF1518"/>
</dbReference>
<evidence type="ECO:0000256" key="4">
    <source>
        <dbReference type="ARBA" id="ARBA00023015"/>
    </source>
</evidence>
<evidence type="ECO:0000256" key="8">
    <source>
        <dbReference type="ARBA" id="ARBA00023242"/>
    </source>
</evidence>
<keyword evidence="7 9" id="KW-0804">Transcription</keyword>
<dbReference type="SMART" id="SM01151">
    <property type="entry name" value="DUF1518"/>
    <property type="match status" value="2"/>
</dbReference>
<dbReference type="GO" id="GO:0005634">
    <property type="term" value="C:nucleus"/>
    <property type="evidence" value="ECO:0007669"/>
    <property type="project" value="UniProtKB-SubCell"/>
</dbReference>
<dbReference type="GO" id="GO:0045944">
    <property type="term" value="P:positive regulation of transcription by RNA polymerase II"/>
    <property type="evidence" value="ECO:0007669"/>
    <property type="project" value="TreeGrafter"/>
</dbReference>
<dbReference type="PROSITE" id="PS50888">
    <property type="entry name" value="BHLH"/>
    <property type="match status" value="1"/>
</dbReference>
<evidence type="ECO:0000256" key="5">
    <source>
        <dbReference type="ARBA" id="ARBA00023108"/>
    </source>
</evidence>
<feature type="compositionally biased region" description="Pro residues" evidence="10">
    <location>
        <begin position="1253"/>
        <end position="1262"/>
    </location>
</feature>
<dbReference type="Gene3D" id="3.30.450.20">
    <property type="entry name" value="PAS domain"/>
    <property type="match status" value="2"/>
</dbReference>
<dbReference type="Proteomes" id="UP000261620">
    <property type="component" value="Unplaced"/>
</dbReference>
<dbReference type="PROSITE" id="PS50112">
    <property type="entry name" value="PAS"/>
    <property type="match status" value="1"/>
</dbReference>
<dbReference type="Ensembl" id="ENSMMOT00000015236.1">
    <property type="protein sequence ID" value="ENSMMOP00000014990.1"/>
    <property type="gene ID" value="ENSMMOG00000011453.1"/>
</dbReference>
<dbReference type="Gene3D" id="6.10.140.410">
    <property type="match status" value="1"/>
</dbReference>
<dbReference type="CDD" id="cd00130">
    <property type="entry name" value="PAS"/>
    <property type="match status" value="1"/>
</dbReference>
<feature type="region of interest" description="Disordered" evidence="10">
    <location>
        <begin position="377"/>
        <end position="506"/>
    </location>
</feature>
<feature type="region of interest" description="Disordered" evidence="10">
    <location>
        <begin position="1059"/>
        <end position="1082"/>
    </location>
</feature>
<feature type="compositionally biased region" description="Polar residues" evidence="10">
    <location>
        <begin position="497"/>
        <end position="506"/>
    </location>
</feature>
<dbReference type="PANTHER" id="PTHR10684">
    <property type="entry name" value="NUCLEAR RECEPTOR COACTIVATOR"/>
    <property type="match status" value="1"/>
</dbReference>
<keyword evidence="14" id="KW-1185">Reference proteome</keyword>
<dbReference type="GO" id="GO:0016922">
    <property type="term" value="F:nuclear receptor binding"/>
    <property type="evidence" value="ECO:0007669"/>
    <property type="project" value="UniProtKB-UniRule"/>
</dbReference>
<evidence type="ECO:0000256" key="6">
    <source>
        <dbReference type="ARBA" id="ARBA00023159"/>
    </source>
</evidence>
<accession>A0A3Q4B9T9</accession>
<dbReference type="FunFam" id="3.30.450.20:FF:000007">
    <property type="entry name" value="Nuclear receptor coactivator"/>
    <property type="match status" value="1"/>
</dbReference>
<dbReference type="InterPro" id="IPR000014">
    <property type="entry name" value="PAS"/>
</dbReference>
<dbReference type="SUPFAM" id="SSF69125">
    <property type="entry name" value="Nuclear receptor coactivator interlocking domain"/>
    <property type="match status" value="1"/>
</dbReference>
<evidence type="ECO:0000259" key="12">
    <source>
        <dbReference type="PROSITE" id="PS50888"/>
    </source>
</evidence>
<dbReference type="InterPro" id="IPR014920">
    <property type="entry name" value="Nuc_rcpt_coact_Ncoa-typ"/>
</dbReference>
<dbReference type="InterPro" id="IPR036638">
    <property type="entry name" value="HLH_DNA-bd_sf"/>
</dbReference>
<reference evidence="13" key="1">
    <citation type="submission" date="2025-08" db="UniProtKB">
        <authorList>
            <consortium name="Ensembl"/>
        </authorList>
    </citation>
    <scope>IDENTIFICATION</scope>
</reference>
<feature type="compositionally biased region" description="Basic and acidic residues" evidence="10">
    <location>
        <begin position="591"/>
        <end position="601"/>
    </location>
</feature>
<comment type="similarity">
    <text evidence="2 9">Belongs to the SRC/p160 nuclear receptor coactivator family.</text>
</comment>
<evidence type="ECO:0000256" key="9">
    <source>
        <dbReference type="PIRNR" id="PIRNR038181"/>
    </source>
</evidence>
<dbReference type="InterPro" id="IPR056193">
    <property type="entry name" value="bHLH_NCOA1-3"/>
</dbReference>
<dbReference type="Pfam" id="PF23172">
    <property type="entry name" value="bHLH_NCOA"/>
    <property type="match status" value="1"/>
</dbReference>
<dbReference type="InterPro" id="IPR037077">
    <property type="entry name" value="Nuc_rcpt_coact_Ncoa_int_sf"/>
</dbReference>
<dbReference type="GO" id="GO:0046983">
    <property type="term" value="F:protein dimerization activity"/>
    <property type="evidence" value="ECO:0007669"/>
    <property type="project" value="InterPro"/>
</dbReference>
<evidence type="ECO:0000313" key="14">
    <source>
        <dbReference type="Proteomes" id="UP000261620"/>
    </source>
</evidence>
<feature type="compositionally biased region" description="Gly residues" evidence="10">
    <location>
        <begin position="657"/>
        <end position="666"/>
    </location>
</feature>
<feature type="compositionally biased region" description="Polar residues" evidence="10">
    <location>
        <begin position="1294"/>
        <end position="1315"/>
    </location>
</feature>